<sequence>MWFISLTSEGPHAASNERKTHHTQAPSLNTPETNRWRRQQRERETRLSKSKNIATDKRSQTRQYDRIRRYPSVEPKDCKHRGKQQPRSKLRARSNSAEQDNYN</sequence>
<name>A0A0A9D102_ARUDO</name>
<organism evidence="2">
    <name type="scientific">Arundo donax</name>
    <name type="common">Giant reed</name>
    <name type="synonym">Donax arundinaceus</name>
    <dbReference type="NCBI Taxonomy" id="35708"/>
    <lineage>
        <taxon>Eukaryota</taxon>
        <taxon>Viridiplantae</taxon>
        <taxon>Streptophyta</taxon>
        <taxon>Embryophyta</taxon>
        <taxon>Tracheophyta</taxon>
        <taxon>Spermatophyta</taxon>
        <taxon>Magnoliopsida</taxon>
        <taxon>Liliopsida</taxon>
        <taxon>Poales</taxon>
        <taxon>Poaceae</taxon>
        <taxon>PACMAD clade</taxon>
        <taxon>Arundinoideae</taxon>
        <taxon>Arundineae</taxon>
        <taxon>Arundo</taxon>
    </lineage>
</organism>
<feature type="compositionally biased region" description="Basic and acidic residues" evidence="1">
    <location>
        <begin position="54"/>
        <end position="68"/>
    </location>
</feature>
<dbReference type="AlphaFoldDB" id="A0A0A9D102"/>
<dbReference type="EMBL" id="GBRH01220468">
    <property type="protein sequence ID" value="JAD77427.1"/>
    <property type="molecule type" value="Transcribed_RNA"/>
</dbReference>
<evidence type="ECO:0000313" key="2">
    <source>
        <dbReference type="EMBL" id="JAD77427.1"/>
    </source>
</evidence>
<evidence type="ECO:0000256" key="1">
    <source>
        <dbReference type="SAM" id="MobiDB-lite"/>
    </source>
</evidence>
<feature type="compositionally biased region" description="Polar residues" evidence="1">
    <location>
        <begin position="93"/>
        <end position="103"/>
    </location>
</feature>
<protein>
    <submittedName>
        <fullName evidence="2">Uncharacterized protein</fullName>
    </submittedName>
</protein>
<reference evidence="2" key="1">
    <citation type="submission" date="2014-09" db="EMBL/GenBank/DDBJ databases">
        <authorList>
            <person name="Magalhaes I.L.F."/>
            <person name="Oliveira U."/>
            <person name="Santos F.R."/>
            <person name="Vidigal T.H.D.A."/>
            <person name="Brescovit A.D."/>
            <person name="Santos A.J."/>
        </authorList>
    </citation>
    <scope>NUCLEOTIDE SEQUENCE</scope>
    <source>
        <tissue evidence="2">Shoot tissue taken approximately 20 cm above the soil surface</tissue>
    </source>
</reference>
<accession>A0A0A9D102</accession>
<proteinExistence type="predicted"/>
<feature type="compositionally biased region" description="Basic residues" evidence="1">
    <location>
        <begin position="78"/>
        <end position="92"/>
    </location>
</feature>
<reference evidence="2" key="2">
    <citation type="journal article" date="2015" name="Data Brief">
        <title>Shoot transcriptome of the giant reed, Arundo donax.</title>
        <authorList>
            <person name="Barrero R.A."/>
            <person name="Guerrero F.D."/>
            <person name="Moolhuijzen P."/>
            <person name="Goolsby J.A."/>
            <person name="Tidwell J."/>
            <person name="Bellgard S.E."/>
            <person name="Bellgard M.I."/>
        </authorList>
    </citation>
    <scope>NUCLEOTIDE SEQUENCE</scope>
    <source>
        <tissue evidence="2">Shoot tissue taken approximately 20 cm above the soil surface</tissue>
    </source>
</reference>
<feature type="region of interest" description="Disordered" evidence="1">
    <location>
        <begin position="1"/>
        <end position="103"/>
    </location>
</feature>